<proteinExistence type="predicted"/>
<dbReference type="GO" id="GO:0032993">
    <property type="term" value="C:protein-DNA complex"/>
    <property type="evidence" value="ECO:0007669"/>
    <property type="project" value="TreeGrafter"/>
</dbReference>
<dbReference type="FunFam" id="1.10.10.10:FF:000210">
    <property type="entry name" value="Winged-helix transcriptional response regulator KdpE"/>
    <property type="match status" value="1"/>
</dbReference>
<dbReference type="AlphaFoldDB" id="A0A9X4ASN0"/>
<evidence type="ECO:0000313" key="12">
    <source>
        <dbReference type="EMBL" id="MDC3983299.1"/>
    </source>
</evidence>
<sequence length="238" mass="26336">MTDFRPLVLLVEDEPQMRRFMRATLTSHGYRLLEAGSAAEALMLASTHNPELLLLDLGLPDGDGIDLTRRIREWGRMPVIVISARGREDDKVAALDAGADDYLTKPFGVNELLARMRVALRHAHAGGAQSAAQTIEIGDVEIDLVRREVKKGGQEVHLTPIEYKLLVLLAQNAGKVLTHQHILKEVWGPAYANQPHYVRVHMAELRKKIEANPARPKLLVTEPGVGYRLRDRGGDAGA</sequence>
<dbReference type="Gene3D" id="3.40.50.2300">
    <property type="match status" value="1"/>
</dbReference>
<dbReference type="Pfam" id="PF00072">
    <property type="entry name" value="Response_reg"/>
    <property type="match status" value="1"/>
</dbReference>
<evidence type="ECO:0000259" key="11">
    <source>
        <dbReference type="PROSITE" id="PS51755"/>
    </source>
</evidence>
<protein>
    <submittedName>
        <fullName evidence="12">Response regulator</fullName>
    </submittedName>
</protein>
<dbReference type="PANTHER" id="PTHR48111:SF50">
    <property type="entry name" value="KDP OPERON TRANSCRIPTIONAL REGULATORY PROTEIN KDPE"/>
    <property type="match status" value="1"/>
</dbReference>
<evidence type="ECO:0000256" key="5">
    <source>
        <dbReference type="ARBA" id="ARBA00023015"/>
    </source>
</evidence>
<dbReference type="PROSITE" id="PS50110">
    <property type="entry name" value="RESPONSE_REGULATORY"/>
    <property type="match status" value="1"/>
</dbReference>
<organism evidence="12 13">
    <name type="scientific">Polyangium jinanense</name>
    <dbReference type="NCBI Taxonomy" id="2829994"/>
    <lineage>
        <taxon>Bacteria</taxon>
        <taxon>Pseudomonadati</taxon>
        <taxon>Myxococcota</taxon>
        <taxon>Polyangia</taxon>
        <taxon>Polyangiales</taxon>
        <taxon>Polyangiaceae</taxon>
        <taxon>Polyangium</taxon>
    </lineage>
</organism>
<feature type="DNA-binding region" description="OmpR/PhoB-type" evidence="9">
    <location>
        <begin position="132"/>
        <end position="231"/>
    </location>
</feature>
<evidence type="ECO:0000256" key="7">
    <source>
        <dbReference type="ARBA" id="ARBA00023163"/>
    </source>
</evidence>
<dbReference type="PANTHER" id="PTHR48111">
    <property type="entry name" value="REGULATOR OF RPOS"/>
    <property type="match status" value="1"/>
</dbReference>
<reference evidence="12 13" key="1">
    <citation type="submission" date="2021-04" db="EMBL/GenBank/DDBJ databases">
        <title>Genome analysis of Polyangium sp.</title>
        <authorList>
            <person name="Li Y."/>
            <person name="Wang J."/>
        </authorList>
    </citation>
    <scope>NUCLEOTIDE SEQUENCE [LARGE SCALE GENOMIC DNA]</scope>
    <source>
        <strain evidence="12 13">SDU14</strain>
    </source>
</reference>
<feature type="domain" description="Response regulatory" evidence="10">
    <location>
        <begin position="7"/>
        <end position="120"/>
    </location>
</feature>
<dbReference type="Gene3D" id="6.10.250.690">
    <property type="match status" value="1"/>
</dbReference>
<dbReference type="InterPro" id="IPR001867">
    <property type="entry name" value="OmpR/PhoB-type_DNA-bd"/>
</dbReference>
<evidence type="ECO:0000256" key="8">
    <source>
        <dbReference type="PROSITE-ProRule" id="PRU00169"/>
    </source>
</evidence>
<dbReference type="SMART" id="SM00448">
    <property type="entry name" value="REC"/>
    <property type="match status" value="1"/>
</dbReference>
<gene>
    <name evidence="12" type="ORF">KEG57_22495</name>
</gene>
<dbReference type="InterPro" id="IPR036388">
    <property type="entry name" value="WH-like_DNA-bd_sf"/>
</dbReference>
<evidence type="ECO:0000259" key="10">
    <source>
        <dbReference type="PROSITE" id="PS50110"/>
    </source>
</evidence>
<keyword evidence="2" id="KW-0963">Cytoplasm</keyword>
<dbReference type="SMART" id="SM00862">
    <property type="entry name" value="Trans_reg_C"/>
    <property type="match status" value="1"/>
</dbReference>
<feature type="modified residue" description="4-aspartylphosphate" evidence="8">
    <location>
        <position position="56"/>
    </location>
</feature>
<dbReference type="GO" id="GO:0005829">
    <property type="term" value="C:cytosol"/>
    <property type="evidence" value="ECO:0007669"/>
    <property type="project" value="TreeGrafter"/>
</dbReference>
<keyword evidence="4" id="KW-0902">Two-component regulatory system</keyword>
<keyword evidence="6 9" id="KW-0238">DNA-binding</keyword>
<evidence type="ECO:0000256" key="4">
    <source>
        <dbReference type="ARBA" id="ARBA00023012"/>
    </source>
</evidence>
<evidence type="ECO:0000256" key="1">
    <source>
        <dbReference type="ARBA" id="ARBA00004496"/>
    </source>
</evidence>
<keyword evidence="5" id="KW-0805">Transcription regulation</keyword>
<evidence type="ECO:0000256" key="9">
    <source>
        <dbReference type="PROSITE-ProRule" id="PRU01091"/>
    </source>
</evidence>
<dbReference type="GO" id="GO:0045893">
    <property type="term" value="P:positive regulation of DNA-templated transcription"/>
    <property type="evidence" value="ECO:0007669"/>
    <property type="project" value="UniProtKB-ARBA"/>
</dbReference>
<dbReference type="Proteomes" id="UP001151081">
    <property type="component" value="Unassembled WGS sequence"/>
</dbReference>
<evidence type="ECO:0000256" key="3">
    <source>
        <dbReference type="ARBA" id="ARBA00022553"/>
    </source>
</evidence>
<dbReference type="InterPro" id="IPR001789">
    <property type="entry name" value="Sig_transdc_resp-reg_receiver"/>
</dbReference>
<evidence type="ECO:0000313" key="13">
    <source>
        <dbReference type="Proteomes" id="UP001151081"/>
    </source>
</evidence>
<dbReference type="GO" id="GO:0000987">
    <property type="term" value="F:cis-regulatory region sequence-specific DNA binding"/>
    <property type="evidence" value="ECO:0007669"/>
    <property type="project" value="UniProtKB-ARBA"/>
</dbReference>
<keyword evidence="13" id="KW-1185">Reference proteome</keyword>
<dbReference type="InterPro" id="IPR039420">
    <property type="entry name" value="WalR-like"/>
</dbReference>
<dbReference type="InterPro" id="IPR011006">
    <property type="entry name" value="CheY-like_superfamily"/>
</dbReference>
<dbReference type="EMBL" id="JAGTJJ010000013">
    <property type="protein sequence ID" value="MDC3983299.1"/>
    <property type="molecule type" value="Genomic_DNA"/>
</dbReference>
<dbReference type="CDD" id="cd00383">
    <property type="entry name" value="trans_reg_C"/>
    <property type="match status" value="1"/>
</dbReference>
<comment type="subcellular location">
    <subcellularLocation>
        <location evidence="1">Cytoplasm</location>
    </subcellularLocation>
</comment>
<evidence type="ECO:0000256" key="2">
    <source>
        <dbReference type="ARBA" id="ARBA00022490"/>
    </source>
</evidence>
<accession>A0A9X4ASN0</accession>
<comment type="caution">
    <text evidence="12">The sequence shown here is derived from an EMBL/GenBank/DDBJ whole genome shotgun (WGS) entry which is preliminary data.</text>
</comment>
<dbReference type="RefSeq" id="WP_272423588.1">
    <property type="nucleotide sequence ID" value="NZ_JAGTJJ010000013.1"/>
</dbReference>
<dbReference type="SUPFAM" id="SSF52172">
    <property type="entry name" value="CheY-like"/>
    <property type="match status" value="1"/>
</dbReference>
<dbReference type="FunFam" id="3.40.50.2300:FF:000021">
    <property type="entry name" value="Two-component system response regulator KdpE"/>
    <property type="match status" value="1"/>
</dbReference>
<name>A0A9X4ASN0_9BACT</name>
<dbReference type="PROSITE" id="PS51755">
    <property type="entry name" value="OMPR_PHOB"/>
    <property type="match status" value="1"/>
</dbReference>
<evidence type="ECO:0000256" key="6">
    <source>
        <dbReference type="ARBA" id="ARBA00023125"/>
    </source>
</evidence>
<dbReference type="Pfam" id="PF00486">
    <property type="entry name" value="Trans_reg_C"/>
    <property type="match status" value="1"/>
</dbReference>
<dbReference type="Gene3D" id="1.10.10.10">
    <property type="entry name" value="Winged helix-like DNA-binding domain superfamily/Winged helix DNA-binding domain"/>
    <property type="match status" value="1"/>
</dbReference>
<dbReference type="GO" id="GO:0000156">
    <property type="term" value="F:phosphorelay response regulator activity"/>
    <property type="evidence" value="ECO:0007669"/>
    <property type="project" value="TreeGrafter"/>
</dbReference>
<keyword evidence="7" id="KW-0804">Transcription</keyword>
<keyword evidence="3 8" id="KW-0597">Phosphoprotein</keyword>
<feature type="domain" description="OmpR/PhoB-type" evidence="11">
    <location>
        <begin position="132"/>
        <end position="231"/>
    </location>
</feature>
<dbReference type="GO" id="GO:0042802">
    <property type="term" value="F:identical protein binding"/>
    <property type="evidence" value="ECO:0007669"/>
    <property type="project" value="UniProtKB-ARBA"/>
</dbReference>